<gene>
    <name evidence="2" type="ORF">BECKFW1821C_GA0114237_10575</name>
</gene>
<protein>
    <submittedName>
        <fullName evidence="2">CobN/Magnesium Chelatase</fullName>
    </submittedName>
</protein>
<dbReference type="AlphaFoldDB" id="A0A450TXF9"/>
<evidence type="ECO:0000313" key="2">
    <source>
        <dbReference type="EMBL" id="VFJ74045.1"/>
    </source>
</evidence>
<dbReference type="InterPro" id="IPR003672">
    <property type="entry name" value="CobN/Mg_chltase"/>
</dbReference>
<accession>A0A450TXF9</accession>
<evidence type="ECO:0000259" key="1">
    <source>
        <dbReference type="Pfam" id="PF02514"/>
    </source>
</evidence>
<dbReference type="EMBL" id="CAADFE010000057">
    <property type="protein sequence ID" value="VFJ74045.1"/>
    <property type="molecule type" value="Genomic_DNA"/>
</dbReference>
<name>A0A450TXF9_9GAMM</name>
<reference evidence="2" key="1">
    <citation type="submission" date="2019-02" db="EMBL/GenBank/DDBJ databases">
        <authorList>
            <person name="Gruber-Vodicka R. H."/>
            <person name="Seah K. B. B."/>
        </authorList>
    </citation>
    <scope>NUCLEOTIDE SEQUENCE</scope>
    <source>
        <strain evidence="2">BECK_BZ131</strain>
    </source>
</reference>
<sequence>MLGRFSPVSSFSPRTYETEANVEPRFAQFLVELHDYMHDLVSENQPLGLHTWGELPEDRLFAATVMQILGNPYAEAAAKYLGGEGNEHGHDHGQ</sequence>
<organism evidence="2">
    <name type="scientific">Candidatus Kentrum sp. FW</name>
    <dbReference type="NCBI Taxonomy" id="2126338"/>
    <lineage>
        <taxon>Bacteria</taxon>
        <taxon>Pseudomonadati</taxon>
        <taxon>Pseudomonadota</taxon>
        <taxon>Gammaproteobacteria</taxon>
        <taxon>Candidatus Kentrum</taxon>
    </lineage>
</organism>
<dbReference type="Pfam" id="PF02514">
    <property type="entry name" value="CobN-Mg_chel"/>
    <property type="match status" value="1"/>
</dbReference>
<proteinExistence type="predicted"/>
<feature type="domain" description="CobN/magnesium chelatase" evidence="1">
    <location>
        <begin position="19"/>
        <end position="83"/>
    </location>
</feature>